<dbReference type="AlphaFoldDB" id="V2X1S7"/>
<comment type="caution">
    <text evidence="1">The sequence shown here is derived from an EMBL/GenBank/DDBJ whole genome shotgun (WGS) entry which is preliminary data.</text>
</comment>
<sequence length="83" mass="9229">MWPLILHPFYQRRRYVHMHVSTIYPVGSSTASAGLVVILNLKTPQAQSLDIGASHTLSIPSPSGGLPCQVYPSPFIRKLIMWV</sequence>
<reference evidence="1 2" key="1">
    <citation type="journal article" date="2014" name="BMC Genomics">
        <title>Genome and secretome analysis of the hemibiotrophic fungal pathogen, Moniliophthora roreri, which causes frosty pod rot disease of cacao: mechanisms of the biotrophic and necrotrophic phases.</title>
        <authorList>
            <person name="Meinhardt L.W."/>
            <person name="Costa G.G.L."/>
            <person name="Thomazella D.P.T."/>
            <person name="Teixeira P.J.P.L."/>
            <person name="Carazzolle M.F."/>
            <person name="Schuster S.C."/>
            <person name="Carlson J.E."/>
            <person name="Guiltinan M.J."/>
            <person name="Mieczkowski P."/>
            <person name="Farmer A."/>
            <person name="Ramaraj T."/>
            <person name="Crozier J."/>
            <person name="Davis R.E."/>
            <person name="Shao J."/>
            <person name="Melnick R.L."/>
            <person name="Pereira G.A.G."/>
            <person name="Bailey B.A."/>
        </authorList>
    </citation>
    <scope>NUCLEOTIDE SEQUENCE [LARGE SCALE GENOMIC DNA]</scope>
    <source>
        <strain evidence="1 2">MCA 2997</strain>
    </source>
</reference>
<gene>
    <name evidence="1" type="ORF">Moror_11299</name>
</gene>
<dbReference type="HOGENOM" id="CLU_2543086_0_0_1"/>
<dbReference type="Proteomes" id="UP000017559">
    <property type="component" value="Unassembled WGS sequence"/>
</dbReference>
<evidence type="ECO:0000313" key="1">
    <source>
        <dbReference type="EMBL" id="ESK87762.1"/>
    </source>
</evidence>
<proteinExistence type="predicted"/>
<organism evidence="1 2">
    <name type="scientific">Moniliophthora roreri (strain MCA 2997)</name>
    <name type="common">Cocoa frosty pod rot fungus</name>
    <name type="synonym">Crinipellis roreri</name>
    <dbReference type="NCBI Taxonomy" id="1381753"/>
    <lineage>
        <taxon>Eukaryota</taxon>
        <taxon>Fungi</taxon>
        <taxon>Dikarya</taxon>
        <taxon>Basidiomycota</taxon>
        <taxon>Agaricomycotina</taxon>
        <taxon>Agaricomycetes</taxon>
        <taxon>Agaricomycetidae</taxon>
        <taxon>Agaricales</taxon>
        <taxon>Marasmiineae</taxon>
        <taxon>Marasmiaceae</taxon>
        <taxon>Moniliophthora</taxon>
    </lineage>
</organism>
<accession>V2X1S7</accession>
<name>V2X1S7_MONRO</name>
<keyword evidence="2" id="KW-1185">Reference proteome</keyword>
<dbReference type="EMBL" id="AWSO01000746">
    <property type="protein sequence ID" value="ESK87762.1"/>
    <property type="molecule type" value="Genomic_DNA"/>
</dbReference>
<dbReference type="KEGG" id="mrr:Moror_11299"/>
<evidence type="ECO:0000313" key="2">
    <source>
        <dbReference type="Proteomes" id="UP000017559"/>
    </source>
</evidence>
<protein>
    <submittedName>
        <fullName evidence="1">Uncharacterized protein</fullName>
    </submittedName>
</protein>